<proteinExistence type="predicted"/>
<reference evidence="1 2" key="1">
    <citation type="journal article" date="2014" name="Nature">
        <title>The genome of the recently domesticated crop plant sugar beet (Beta vulgaris).</title>
        <authorList>
            <person name="Dohm J.C."/>
            <person name="Minoche A.E."/>
            <person name="Holtgrawe D."/>
            <person name="Capella-Gutierrez S."/>
            <person name="Zakrzewski F."/>
            <person name="Tafer H."/>
            <person name="Rupp O."/>
            <person name="Sorensen T.R."/>
            <person name="Stracke R."/>
            <person name="Reinhardt R."/>
            <person name="Goesmann A."/>
            <person name="Kraft T."/>
            <person name="Schulz B."/>
            <person name="Stadler P.F."/>
            <person name="Schmidt T."/>
            <person name="Gabaldon T."/>
            <person name="Lehrach H."/>
            <person name="Weisshaar B."/>
            <person name="Himmelbauer H."/>
        </authorList>
    </citation>
    <scope>NUCLEOTIDE SEQUENCE [LARGE SCALE GENOMIC DNA]</scope>
    <source>
        <tissue evidence="1">Taproot</tissue>
    </source>
</reference>
<evidence type="ECO:0008006" key="3">
    <source>
        <dbReference type="Google" id="ProtNLM"/>
    </source>
</evidence>
<dbReference type="SUPFAM" id="SSF56112">
    <property type="entry name" value="Protein kinase-like (PK-like)"/>
    <property type="match status" value="1"/>
</dbReference>
<dbReference type="EMBL" id="KQ103132">
    <property type="protein sequence ID" value="KMS93403.1"/>
    <property type="molecule type" value="Genomic_DNA"/>
</dbReference>
<dbReference type="AlphaFoldDB" id="A0A0J8B0G7"/>
<evidence type="ECO:0000313" key="1">
    <source>
        <dbReference type="EMBL" id="KMS93403.1"/>
    </source>
</evidence>
<name>A0A0J8B0G7_BETVV</name>
<keyword evidence="2" id="KW-1185">Reference proteome</keyword>
<feature type="non-terminal residue" evidence="1">
    <location>
        <position position="1"/>
    </location>
</feature>
<dbReference type="Gramene" id="KMS93403">
    <property type="protein sequence ID" value="KMS93403"/>
    <property type="gene ID" value="BVRB_031830"/>
</dbReference>
<dbReference type="InterPro" id="IPR011009">
    <property type="entry name" value="Kinase-like_dom_sf"/>
</dbReference>
<feature type="non-terminal residue" evidence="1">
    <location>
        <position position="113"/>
    </location>
</feature>
<evidence type="ECO:0000313" key="2">
    <source>
        <dbReference type="Proteomes" id="UP000035740"/>
    </source>
</evidence>
<organism evidence="1 2">
    <name type="scientific">Beta vulgaris subsp. vulgaris</name>
    <name type="common">Beet</name>
    <dbReference type="NCBI Taxonomy" id="3555"/>
    <lineage>
        <taxon>Eukaryota</taxon>
        <taxon>Viridiplantae</taxon>
        <taxon>Streptophyta</taxon>
        <taxon>Embryophyta</taxon>
        <taxon>Tracheophyta</taxon>
        <taxon>Spermatophyta</taxon>
        <taxon>Magnoliopsida</taxon>
        <taxon>eudicotyledons</taxon>
        <taxon>Gunneridae</taxon>
        <taxon>Pentapetalae</taxon>
        <taxon>Caryophyllales</taxon>
        <taxon>Chenopodiaceae</taxon>
        <taxon>Betoideae</taxon>
        <taxon>Beta</taxon>
    </lineage>
</organism>
<dbReference type="Gene3D" id="1.10.510.10">
    <property type="entry name" value="Transferase(Phosphotransferase) domain 1"/>
    <property type="match status" value="1"/>
</dbReference>
<dbReference type="Gene3D" id="3.30.200.20">
    <property type="entry name" value="Phosphorylase Kinase, domain 1"/>
    <property type="match status" value="1"/>
</dbReference>
<accession>A0A0J8B0G7</accession>
<protein>
    <recommendedName>
        <fullName evidence="3">Protein kinase domain-containing protein</fullName>
    </recommendedName>
</protein>
<sequence length="113" mass="12959">DYYAIGECVFKLTGLVQRCICRHRLTREKFVVTIIDKAVFDDFQIAKIRTSFALFKLLHHPTLTNVKDVFESATQFCCTVPQLDGGYLIKSLFQKGHFEESVVRLVVYPVVNA</sequence>
<dbReference type="Proteomes" id="UP000035740">
    <property type="component" value="Unassembled WGS sequence"/>
</dbReference>
<gene>
    <name evidence="1" type="ORF">BVRB_031830</name>
</gene>